<evidence type="ECO:0000313" key="14">
    <source>
        <dbReference type="Proteomes" id="UP000015101"/>
    </source>
</evidence>
<reference evidence="12 14" key="2">
    <citation type="journal article" date="2013" name="Nature">
        <title>Insights into bilaterian evolution from three spiralian genomes.</title>
        <authorList>
            <person name="Simakov O."/>
            <person name="Marletaz F."/>
            <person name="Cho S.J."/>
            <person name="Edsinger-Gonzales E."/>
            <person name="Havlak P."/>
            <person name="Hellsten U."/>
            <person name="Kuo D.H."/>
            <person name="Larsson T."/>
            <person name="Lv J."/>
            <person name="Arendt D."/>
            <person name="Savage R."/>
            <person name="Osoegawa K."/>
            <person name="de Jong P."/>
            <person name="Grimwood J."/>
            <person name="Chapman J.A."/>
            <person name="Shapiro H."/>
            <person name="Aerts A."/>
            <person name="Otillar R.P."/>
            <person name="Terry A.Y."/>
            <person name="Boore J.L."/>
            <person name="Grigoriev I.V."/>
            <person name="Lindberg D.R."/>
            <person name="Seaver E.C."/>
            <person name="Weisblat D.A."/>
            <person name="Putnam N.H."/>
            <person name="Rokhsar D.S."/>
        </authorList>
    </citation>
    <scope>NUCLEOTIDE SEQUENCE</scope>
</reference>
<dbReference type="Pfam" id="PF23602">
    <property type="entry name" value="CS_DNAAF11_C"/>
    <property type="match status" value="1"/>
</dbReference>
<dbReference type="Pfam" id="PF14580">
    <property type="entry name" value="LRR_9"/>
    <property type="match status" value="1"/>
</dbReference>
<dbReference type="GO" id="GO:0005929">
    <property type="term" value="C:cilium"/>
    <property type="evidence" value="ECO:0007669"/>
    <property type="project" value="UniProtKB-SubCell"/>
</dbReference>
<accession>T1G795</accession>
<dbReference type="InterPro" id="IPR056496">
    <property type="entry name" value="CS_DNAAF11_C"/>
</dbReference>
<evidence type="ECO:0000313" key="12">
    <source>
        <dbReference type="EMBL" id="ESN93211.1"/>
    </source>
</evidence>
<dbReference type="eggNOG" id="KOG0531">
    <property type="taxonomic scope" value="Eukaryota"/>
</dbReference>
<dbReference type="EnsemblMetazoa" id="HelroT89170">
    <property type="protein sequence ID" value="HelroP89170"/>
    <property type="gene ID" value="HelroG89170"/>
</dbReference>
<evidence type="ECO:0000256" key="3">
    <source>
        <dbReference type="ARBA" id="ARBA00022490"/>
    </source>
</evidence>
<evidence type="ECO:0000256" key="10">
    <source>
        <dbReference type="SAM" id="MobiDB-lite"/>
    </source>
</evidence>
<keyword evidence="3" id="KW-0963">Cytoplasm</keyword>
<dbReference type="OMA" id="QHRAVIV"/>
<dbReference type="InterPro" id="IPR001611">
    <property type="entry name" value="Leu-rich_rpt"/>
</dbReference>
<feature type="domain" description="U2A'/phosphoprotein 32 family A C-terminal" evidence="11">
    <location>
        <begin position="130"/>
        <end position="148"/>
    </location>
</feature>
<keyword evidence="8" id="KW-0966">Cell projection</keyword>
<dbReference type="GO" id="GO:0005737">
    <property type="term" value="C:cytoplasm"/>
    <property type="evidence" value="ECO:0000318"/>
    <property type="project" value="GO_Central"/>
</dbReference>
<dbReference type="InterPro" id="IPR032675">
    <property type="entry name" value="LRR_dom_sf"/>
</dbReference>
<comment type="similarity">
    <text evidence="9">Belongs to the tilB family.</text>
</comment>
<dbReference type="Gene3D" id="3.80.10.10">
    <property type="entry name" value="Ribonuclease Inhibitor"/>
    <property type="match status" value="1"/>
</dbReference>
<dbReference type="InParanoid" id="T1G795"/>
<dbReference type="SUPFAM" id="SSF52058">
    <property type="entry name" value="L domain-like"/>
    <property type="match status" value="1"/>
</dbReference>
<dbReference type="FunCoup" id="T1G795">
    <property type="interactions" value="11"/>
</dbReference>
<keyword evidence="14" id="KW-1185">Reference proteome</keyword>
<organism evidence="13 14">
    <name type="scientific">Helobdella robusta</name>
    <name type="common">Californian leech</name>
    <dbReference type="NCBI Taxonomy" id="6412"/>
    <lineage>
        <taxon>Eukaryota</taxon>
        <taxon>Metazoa</taxon>
        <taxon>Spiralia</taxon>
        <taxon>Lophotrochozoa</taxon>
        <taxon>Annelida</taxon>
        <taxon>Clitellata</taxon>
        <taxon>Hirudinea</taxon>
        <taxon>Rhynchobdellida</taxon>
        <taxon>Glossiphoniidae</taxon>
        <taxon>Helobdella</taxon>
    </lineage>
</organism>
<keyword evidence="6" id="KW-0175">Coiled coil</keyword>
<dbReference type="HOGENOM" id="CLU_034806_0_1_1"/>
<evidence type="ECO:0000256" key="7">
    <source>
        <dbReference type="ARBA" id="ARBA00023069"/>
    </source>
</evidence>
<evidence type="ECO:0000256" key="2">
    <source>
        <dbReference type="ARBA" id="ARBA00004496"/>
    </source>
</evidence>
<gene>
    <name evidence="13" type="primary">20216942</name>
    <name evidence="12" type="ORF">HELRODRAFT_89170</name>
</gene>
<dbReference type="GO" id="GO:0036158">
    <property type="term" value="P:outer dynein arm assembly"/>
    <property type="evidence" value="ECO:0000318"/>
    <property type="project" value="GO_Central"/>
</dbReference>
<evidence type="ECO:0000256" key="4">
    <source>
        <dbReference type="ARBA" id="ARBA00022614"/>
    </source>
</evidence>
<dbReference type="EMBL" id="KB097628">
    <property type="protein sequence ID" value="ESN93211.1"/>
    <property type="molecule type" value="Genomic_DNA"/>
</dbReference>
<dbReference type="PROSITE" id="PS51450">
    <property type="entry name" value="LRR"/>
    <property type="match status" value="3"/>
</dbReference>
<dbReference type="AlphaFoldDB" id="T1G795"/>
<dbReference type="InterPro" id="IPR003603">
    <property type="entry name" value="U2A'_phosphoprotein32A_C"/>
</dbReference>
<keyword evidence="5" id="KW-0677">Repeat</keyword>
<reference evidence="14" key="1">
    <citation type="submission" date="2012-12" db="EMBL/GenBank/DDBJ databases">
        <authorList>
            <person name="Hellsten U."/>
            <person name="Grimwood J."/>
            <person name="Chapman J.A."/>
            <person name="Shapiro H."/>
            <person name="Aerts A."/>
            <person name="Otillar R.P."/>
            <person name="Terry A.Y."/>
            <person name="Boore J.L."/>
            <person name="Simakov O."/>
            <person name="Marletaz F."/>
            <person name="Cho S.-J."/>
            <person name="Edsinger-Gonzales E."/>
            <person name="Havlak P."/>
            <person name="Kuo D.-H."/>
            <person name="Larsson T."/>
            <person name="Lv J."/>
            <person name="Arendt D."/>
            <person name="Savage R."/>
            <person name="Osoegawa K."/>
            <person name="de Jong P."/>
            <person name="Lindberg D.R."/>
            <person name="Seaver E.C."/>
            <person name="Weisblat D.A."/>
            <person name="Putnam N.H."/>
            <person name="Grigoriev I.V."/>
            <person name="Rokhsar D.S."/>
        </authorList>
    </citation>
    <scope>NUCLEOTIDE SEQUENCE</scope>
</reference>
<comment type="subcellular location">
    <subcellularLocation>
        <location evidence="1">Cell projection</location>
        <location evidence="1">Cilium</location>
    </subcellularLocation>
    <subcellularLocation>
        <location evidence="2">Cytoplasm</location>
    </subcellularLocation>
</comment>
<dbReference type="FunFam" id="3.80.10.10:FF:000052">
    <property type="entry name" value="Leucine rich repeat containing 6"/>
    <property type="match status" value="1"/>
</dbReference>
<sequence>MNLFLVTENLLRKSSEHNDGMLSTLEELALHQRDIERIEWLDKWCRELKILDLTSNLIPKIENLSRLKKLEYLKLGLNNIEEVENLEGCESLKKLDLTVNFINKLTSIESLKNNNNLEELYLVGNPCTQFEHYRSYVIATLPQLAKLDGIEITKTERIIASQLYEEAKGEIINQQKRNLLARVTFNNFSVIYIYFFDINFYRKSKNWKKHASNDAPNDASPKDAPNDDVNDDSFWSKPSEYTPESRILIYEHKQKMSQTDQRRNEETKKVRKLVAEDGRRLNINEPKLKFTLTEDVEKNNLVLDIALFRFLDSKLCEVDVQPTYVQVIVNTKIFQLSLPDDVVAEKSKAERSLVTGHLVITMPRV</sequence>
<dbReference type="Proteomes" id="UP000015101">
    <property type="component" value="Unassembled WGS sequence"/>
</dbReference>
<dbReference type="SMART" id="SM00365">
    <property type="entry name" value="LRR_SD22"/>
    <property type="match status" value="4"/>
</dbReference>
<evidence type="ECO:0000256" key="8">
    <source>
        <dbReference type="ARBA" id="ARBA00023273"/>
    </source>
</evidence>
<dbReference type="OrthoDB" id="10250990at2759"/>
<dbReference type="PANTHER" id="PTHR18849">
    <property type="entry name" value="LEUCINE RICH REPEAT PROTEIN"/>
    <property type="match status" value="1"/>
</dbReference>
<dbReference type="GeneID" id="20216942"/>
<dbReference type="CTD" id="20216942"/>
<dbReference type="RefSeq" id="XP_009028639.1">
    <property type="nucleotide sequence ID" value="XM_009030391.1"/>
</dbReference>
<reference evidence="13" key="3">
    <citation type="submission" date="2015-06" db="UniProtKB">
        <authorList>
            <consortium name="EnsemblMetazoa"/>
        </authorList>
    </citation>
    <scope>IDENTIFICATION</scope>
</reference>
<keyword evidence="7" id="KW-0969">Cilium</keyword>
<feature type="region of interest" description="Disordered" evidence="10">
    <location>
        <begin position="209"/>
        <end position="239"/>
    </location>
</feature>
<evidence type="ECO:0000256" key="1">
    <source>
        <dbReference type="ARBA" id="ARBA00004138"/>
    </source>
</evidence>
<dbReference type="SMART" id="SM00446">
    <property type="entry name" value="LRRcap"/>
    <property type="match status" value="1"/>
</dbReference>
<proteinExistence type="inferred from homology"/>
<evidence type="ECO:0000256" key="9">
    <source>
        <dbReference type="ARBA" id="ARBA00049982"/>
    </source>
</evidence>
<name>T1G795_HELRO</name>
<dbReference type="STRING" id="6412.T1G795"/>
<keyword evidence="4" id="KW-0433">Leucine-rich repeat</keyword>
<evidence type="ECO:0000256" key="6">
    <source>
        <dbReference type="ARBA" id="ARBA00023054"/>
    </source>
</evidence>
<dbReference type="EMBL" id="AMQM01007484">
    <property type="status" value="NOT_ANNOTATED_CDS"/>
    <property type="molecule type" value="Genomic_DNA"/>
</dbReference>
<evidence type="ECO:0000256" key="5">
    <source>
        <dbReference type="ARBA" id="ARBA00022737"/>
    </source>
</evidence>
<evidence type="ECO:0000259" key="11">
    <source>
        <dbReference type="SMART" id="SM00446"/>
    </source>
</evidence>
<evidence type="ECO:0000313" key="13">
    <source>
        <dbReference type="EnsemblMetazoa" id="HelroP89170"/>
    </source>
</evidence>
<dbReference type="PANTHER" id="PTHR18849:SF0">
    <property type="entry name" value="CILIA- AND FLAGELLA-ASSOCIATED PROTEIN 410-RELATED"/>
    <property type="match status" value="1"/>
</dbReference>
<dbReference type="KEGG" id="hro:HELRODRAFT_89170"/>
<protein>
    <recommendedName>
        <fullName evidence="11">U2A'/phosphoprotein 32 family A C-terminal domain-containing protein</fullName>
    </recommendedName>
</protein>